<evidence type="ECO:0000256" key="1">
    <source>
        <dbReference type="SAM" id="MobiDB-lite"/>
    </source>
</evidence>
<evidence type="ECO:0008006" key="4">
    <source>
        <dbReference type="Google" id="ProtNLM"/>
    </source>
</evidence>
<sequence length="527" mass="59750">MSDQHTTQQRLLMALQSPTAYPHPVDRVERIETHISTVLLAGDYAYKIKKPLDLGFLDFSTLERRRFFCEEEIRLNRRLAPQIYERVVAFSGDPDRPVFDGTDPALEYAVRMHRFDPGCTLDRLHEREGLSARLMDTLTLRIADFHEAAEIAPQDSDYGTPAAVLAPMEENFRQIRALSDDPRALEMLEAVEAWTRTRFDALTPRLEARRREGRIRECHGDMHLANMALVDGEPLLFDGIEFNADMRWIDVVNDLAFFTMDLHDRGAHGLAARVLNTWLERTGDYAGLALLDFYQVYRAMVRAKVAAIRLGQEGLEAAEAERQQAEFMAYLQLARDFTQPRDRALFINHGFSGSGKTSISQPILEELGAVRIRSDVERKRMAGLEATQRGDAAVGEGLYSRERSEHTYDHLARLTGEILDAGHSVIVDATFLERPRRDRFAHIARGRGLPFVILDYQAPADLLRQWVRERTEANADASDADLSVLEHQLRHHDPLGDDEPVVTIDARGEPPLDTLRRIVPPPGDTGD</sequence>
<dbReference type="Gene3D" id="3.40.50.300">
    <property type="entry name" value="P-loop containing nucleotide triphosphate hydrolases"/>
    <property type="match status" value="1"/>
</dbReference>
<dbReference type="OrthoDB" id="9810277at2"/>
<dbReference type="Pfam" id="PF13671">
    <property type="entry name" value="AAA_33"/>
    <property type="match status" value="1"/>
</dbReference>
<dbReference type="Gene3D" id="3.90.1200.10">
    <property type="match status" value="1"/>
</dbReference>
<proteinExistence type="predicted"/>
<reference evidence="2 3" key="1">
    <citation type="submission" date="2016-10" db="EMBL/GenBank/DDBJ databases">
        <authorList>
            <person name="de Groot N.N."/>
        </authorList>
    </citation>
    <scope>NUCLEOTIDE SEQUENCE [LARGE SCALE GENOMIC DNA]</scope>
    <source>
        <strain evidence="2 3">DSM 4180</strain>
    </source>
</reference>
<name>A0A1I4Q4Z9_ECTMO</name>
<feature type="compositionally biased region" description="Basic and acidic residues" evidence="1">
    <location>
        <begin position="506"/>
        <end position="516"/>
    </location>
</feature>
<gene>
    <name evidence="2" type="ORF">SAMN05421721_103154</name>
</gene>
<dbReference type="RefSeq" id="WP_090483844.1">
    <property type="nucleotide sequence ID" value="NZ_FOUO01000003.1"/>
</dbReference>
<accession>A0A1I4Q4Z9</accession>
<feature type="region of interest" description="Disordered" evidence="1">
    <location>
        <begin position="492"/>
        <end position="527"/>
    </location>
</feature>
<dbReference type="EMBL" id="FOUO01000003">
    <property type="protein sequence ID" value="SFM35132.1"/>
    <property type="molecule type" value="Genomic_DNA"/>
</dbReference>
<dbReference type="InterPro" id="IPR052732">
    <property type="entry name" value="Cell-binding_unc_protein"/>
</dbReference>
<dbReference type="STRING" id="195064.SAMN05421721_103154"/>
<dbReference type="PANTHER" id="PTHR43883:SF1">
    <property type="entry name" value="GLUCONOKINASE"/>
    <property type="match status" value="1"/>
</dbReference>
<dbReference type="AlphaFoldDB" id="A0A1I4Q4Z9"/>
<dbReference type="InterPro" id="IPR011009">
    <property type="entry name" value="Kinase-like_dom_sf"/>
</dbReference>
<dbReference type="SUPFAM" id="SSF52540">
    <property type="entry name" value="P-loop containing nucleoside triphosphate hydrolases"/>
    <property type="match status" value="1"/>
</dbReference>
<dbReference type="SUPFAM" id="SSF56112">
    <property type="entry name" value="Protein kinase-like (PK-like)"/>
    <property type="match status" value="1"/>
</dbReference>
<protein>
    <recommendedName>
        <fullName evidence="4">Aminoglycoside phosphotransferase domain-containing protein</fullName>
    </recommendedName>
</protein>
<evidence type="ECO:0000313" key="2">
    <source>
        <dbReference type="EMBL" id="SFM35132.1"/>
    </source>
</evidence>
<dbReference type="InterPro" id="IPR027417">
    <property type="entry name" value="P-loop_NTPase"/>
</dbReference>
<dbReference type="Proteomes" id="UP000199556">
    <property type="component" value="Unassembled WGS sequence"/>
</dbReference>
<organism evidence="2 3">
    <name type="scientific">Ectothiorhodospira mobilis</name>
    <dbReference type="NCBI Taxonomy" id="195064"/>
    <lineage>
        <taxon>Bacteria</taxon>
        <taxon>Pseudomonadati</taxon>
        <taxon>Pseudomonadota</taxon>
        <taxon>Gammaproteobacteria</taxon>
        <taxon>Chromatiales</taxon>
        <taxon>Ectothiorhodospiraceae</taxon>
        <taxon>Ectothiorhodospira</taxon>
    </lineage>
</organism>
<keyword evidence="3" id="KW-1185">Reference proteome</keyword>
<dbReference type="PANTHER" id="PTHR43883">
    <property type="entry name" value="SLR0207 PROTEIN"/>
    <property type="match status" value="1"/>
</dbReference>
<evidence type="ECO:0000313" key="3">
    <source>
        <dbReference type="Proteomes" id="UP000199556"/>
    </source>
</evidence>